<reference evidence="2 3" key="1">
    <citation type="submission" date="2018-06" db="EMBL/GenBank/DDBJ databases">
        <authorList>
            <consortium name="Pathogen Informatics"/>
            <person name="Doyle S."/>
        </authorList>
    </citation>
    <scope>NUCLEOTIDE SEQUENCE [LARGE SCALE GENOMIC DNA]</scope>
    <source>
        <strain evidence="2 3">NCTC13294</strain>
    </source>
</reference>
<name>A0A381E3M6_9GAMM</name>
<keyword evidence="3" id="KW-1185">Reference proteome</keyword>
<sequence length="166" mass="18993">MVQELPCEVHNAILYGLQKLAVLRLAFAPNERQLPDTAMVWLEMAARKGGWIPDDAVRVEHAFVRLAIELDKWPTPHQFFAYLPPRPVLPPPDNPRTAADYADAARFWGEIAQQLDCPPSKRPPQIIRNVAVRDFTQAGGVTHTILQDWQQGDEHDEEKSRRRQSR</sequence>
<evidence type="ECO:0000313" key="2">
    <source>
        <dbReference type="EMBL" id="SUX20859.1"/>
    </source>
</evidence>
<evidence type="ECO:0000256" key="1">
    <source>
        <dbReference type="SAM" id="MobiDB-lite"/>
    </source>
</evidence>
<proteinExistence type="predicted"/>
<dbReference type="Proteomes" id="UP000254572">
    <property type="component" value="Unassembled WGS sequence"/>
</dbReference>
<protein>
    <submittedName>
        <fullName evidence="2">Uncharacterized protein</fullName>
    </submittedName>
</protein>
<dbReference type="EMBL" id="UFUW01000001">
    <property type="protein sequence ID" value="SUX20859.1"/>
    <property type="molecule type" value="Genomic_DNA"/>
</dbReference>
<gene>
    <name evidence="2" type="ORF">NCTC13294_00852</name>
</gene>
<organism evidence="2 3">
    <name type="scientific">Cardiobacterium valvarum</name>
    <dbReference type="NCBI Taxonomy" id="194702"/>
    <lineage>
        <taxon>Bacteria</taxon>
        <taxon>Pseudomonadati</taxon>
        <taxon>Pseudomonadota</taxon>
        <taxon>Gammaproteobacteria</taxon>
        <taxon>Cardiobacteriales</taxon>
        <taxon>Cardiobacteriaceae</taxon>
        <taxon>Cardiobacterium</taxon>
    </lineage>
</organism>
<feature type="region of interest" description="Disordered" evidence="1">
    <location>
        <begin position="146"/>
        <end position="166"/>
    </location>
</feature>
<accession>A0A381E3M6</accession>
<evidence type="ECO:0000313" key="3">
    <source>
        <dbReference type="Proteomes" id="UP000254572"/>
    </source>
</evidence>
<dbReference type="AlphaFoldDB" id="A0A381E3M6"/>